<gene>
    <name evidence="4" type="ORF">GTU67_07920</name>
</gene>
<evidence type="ECO:0000256" key="2">
    <source>
        <dbReference type="ARBA" id="ARBA00007637"/>
    </source>
</evidence>
<reference evidence="4 5" key="1">
    <citation type="submission" date="2020-08" db="EMBL/GenBank/DDBJ databases">
        <title>Paraeoetvoesia sp. YC-7-48 draft genome sequence.</title>
        <authorList>
            <person name="Yao L."/>
        </authorList>
    </citation>
    <scope>NUCLEOTIDE SEQUENCE [LARGE SCALE GENOMIC DNA]</scope>
    <source>
        <strain evidence="5">YC-7-48</strain>
    </source>
</reference>
<evidence type="ECO:0000259" key="3">
    <source>
        <dbReference type="Pfam" id="PF01370"/>
    </source>
</evidence>
<organism evidence="4 5">
    <name type="scientific">Pusillimonas minor</name>
    <dbReference type="NCBI Taxonomy" id="2697024"/>
    <lineage>
        <taxon>Bacteria</taxon>
        <taxon>Pseudomonadati</taxon>
        <taxon>Pseudomonadota</taxon>
        <taxon>Betaproteobacteria</taxon>
        <taxon>Burkholderiales</taxon>
        <taxon>Alcaligenaceae</taxon>
        <taxon>Pusillimonas</taxon>
    </lineage>
</organism>
<dbReference type="PANTHER" id="PTHR43000">
    <property type="entry name" value="DTDP-D-GLUCOSE 4,6-DEHYDRATASE-RELATED"/>
    <property type="match status" value="1"/>
</dbReference>
<dbReference type="EMBL" id="JACJUU010000004">
    <property type="protein sequence ID" value="MBC2769838.1"/>
    <property type="molecule type" value="Genomic_DNA"/>
</dbReference>
<dbReference type="RefSeq" id="WP_185779546.1">
    <property type="nucleotide sequence ID" value="NZ_JACJUU010000004.1"/>
</dbReference>
<comment type="caution">
    <text evidence="4">The sequence shown here is derived from an EMBL/GenBank/DDBJ whole genome shotgun (WGS) entry which is preliminary data.</text>
</comment>
<dbReference type="InterPro" id="IPR001509">
    <property type="entry name" value="Epimerase_deHydtase"/>
</dbReference>
<comment type="similarity">
    <text evidence="2">Belongs to the NAD(P)-dependent epimerase/dehydratase family.</text>
</comment>
<dbReference type="Pfam" id="PF01370">
    <property type="entry name" value="Epimerase"/>
    <property type="match status" value="1"/>
</dbReference>
<evidence type="ECO:0000313" key="5">
    <source>
        <dbReference type="Proteomes" id="UP000545386"/>
    </source>
</evidence>
<accession>A0A842HQD7</accession>
<name>A0A842HQD7_9BURK</name>
<comment type="pathway">
    <text evidence="1">Bacterial outer membrane biogenesis; LPS O-antigen biosynthesis.</text>
</comment>
<dbReference type="AlphaFoldDB" id="A0A842HQD7"/>
<keyword evidence="5" id="KW-1185">Reference proteome</keyword>
<dbReference type="SUPFAM" id="SSF51735">
    <property type="entry name" value="NAD(P)-binding Rossmann-fold domains"/>
    <property type="match status" value="1"/>
</dbReference>
<protein>
    <submittedName>
        <fullName evidence="4">NAD-dependent epimerase/dehydratase family protein</fullName>
    </submittedName>
</protein>
<dbReference type="Gene3D" id="3.40.50.720">
    <property type="entry name" value="NAD(P)-binding Rossmann-like Domain"/>
    <property type="match status" value="1"/>
</dbReference>
<dbReference type="Proteomes" id="UP000545386">
    <property type="component" value="Unassembled WGS sequence"/>
</dbReference>
<evidence type="ECO:0000313" key="4">
    <source>
        <dbReference type="EMBL" id="MBC2769838.1"/>
    </source>
</evidence>
<evidence type="ECO:0000256" key="1">
    <source>
        <dbReference type="ARBA" id="ARBA00005125"/>
    </source>
</evidence>
<feature type="domain" description="NAD-dependent epimerase/dehydratase" evidence="3">
    <location>
        <begin position="3"/>
        <end position="271"/>
    </location>
</feature>
<sequence>MKVLVTGGAGFIGSWLDESLIEAGHEVIVIDNLSPQTHGALRQSNIPWLKTGDVEFLCADVRNRSVMDIALARMEEIVHLAAETCTGQSMYQIAHYYAVNQQATAALFEANGACHRHISRIILASSRTIYGEGAYRLGKQLFVPTSRDTSRMKAGDFEPYGPSVEMLKLVATPEHVTPRPASVYAATKLANETFSRIFAKVYGTTVVALRFQDIYGERQSLHNPCTGILSILSNRMRQGLPINIIEDGREGRDFVHVSDVVRAICLGLDKTLTGFDALNMGSGLPTNVNEVAQLLQQPLGSESALHVTGDFRAGDIRHCYANLSRARALGAGTGA</sequence>
<dbReference type="InterPro" id="IPR036291">
    <property type="entry name" value="NAD(P)-bd_dom_sf"/>
</dbReference>
<proteinExistence type="inferred from homology"/>